<dbReference type="InterPro" id="IPR011583">
    <property type="entry name" value="Chitinase_II/V-like_cat"/>
</dbReference>
<accession>A0A2G6K8N6</accession>
<reference evidence="3 4" key="1">
    <citation type="submission" date="2017-10" db="EMBL/GenBank/DDBJ databases">
        <title>Novel microbial diversity and functional potential in the marine mammal oral microbiome.</title>
        <authorList>
            <person name="Dudek N.K."/>
            <person name="Sun C.L."/>
            <person name="Burstein D."/>
            <person name="Kantor R.S."/>
            <person name="Aliaga Goltsman D.S."/>
            <person name="Bik E.M."/>
            <person name="Thomas B.C."/>
            <person name="Banfield J.F."/>
            <person name="Relman D.A."/>
        </authorList>
    </citation>
    <scope>NUCLEOTIDE SEQUENCE [LARGE SCALE GENOMIC DNA]</scope>
    <source>
        <strain evidence="3">DOLJORAL78_61_10</strain>
    </source>
</reference>
<dbReference type="PROSITE" id="PS51910">
    <property type="entry name" value="GH18_2"/>
    <property type="match status" value="1"/>
</dbReference>
<protein>
    <recommendedName>
        <fullName evidence="2">GH18 domain-containing protein</fullName>
    </recommendedName>
</protein>
<feature type="domain" description="GH18" evidence="2">
    <location>
        <begin position="310"/>
        <end position="646"/>
    </location>
</feature>
<comment type="caution">
    <text evidence="3">The sequence shown here is derived from an EMBL/GenBank/DDBJ whole genome shotgun (WGS) entry which is preliminary data.</text>
</comment>
<dbReference type="CDD" id="cd07505">
    <property type="entry name" value="HAD_BPGM-like"/>
    <property type="match status" value="1"/>
</dbReference>
<evidence type="ECO:0000259" key="2">
    <source>
        <dbReference type="PROSITE" id="PS51910"/>
    </source>
</evidence>
<dbReference type="Gene3D" id="3.10.50.10">
    <property type="match status" value="1"/>
</dbReference>
<dbReference type="AlphaFoldDB" id="A0A2G6K8N6"/>
<organism evidence="3 4">
    <name type="scientific">Ilumatobacter coccineus</name>
    <dbReference type="NCBI Taxonomy" id="467094"/>
    <lineage>
        <taxon>Bacteria</taxon>
        <taxon>Bacillati</taxon>
        <taxon>Actinomycetota</taxon>
        <taxon>Acidimicrobiia</taxon>
        <taxon>Acidimicrobiales</taxon>
        <taxon>Ilumatobacteraceae</taxon>
        <taxon>Ilumatobacter</taxon>
    </lineage>
</organism>
<dbReference type="Proteomes" id="UP000230914">
    <property type="component" value="Unassembled WGS sequence"/>
</dbReference>
<dbReference type="SUPFAM" id="SSF51445">
    <property type="entry name" value="(Trans)glycosidases"/>
    <property type="match status" value="1"/>
</dbReference>
<name>A0A2G6K8N6_9ACTN</name>
<dbReference type="InterPro" id="IPR023198">
    <property type="entry name" value="PGP-like_dom2"/>
</dbReference>
<dbReference type="PANTHER" id="PTHR46066:SF2">
    <property type="entry name" value="CHITINASE DOMAIN-CONTAINING PROTEIN 1"/>
    <property type="match status" value="1"/>
</dbReference>
<sequence length="658" mass="71543">MNLPAAVLWDFDGTLVDTEPYWFEAEYELIAEFGHRWTDDDAQTVVGWDLLDVASYMKKRGGIDLPAHEIVERLLDGVIARLAERIPWRPGARKLLMETRRAGIPCALVTMSWRRMIEPVLAELPPNTFATTISGDEVPEGRGKPDPTPYLMAAEACGADPRRCVAIEDSPTGARSAADSGCQVLAVANIVRPEPGPRITFASSLADVTLSDLRRLVARPRSPRPSRPSASSRSVRHSRPPGMGRPQRPPEAQRSNGSRPVQPPKQPSRPTSPLDSPIFRIGAALVTAVAMVAAAFLLRSDPPSRPVTINAWVPYWSLDSSLPSADAKLKMLDEVSPFWFGVHGVDDIRVDQYADVDSTTAFIDRVRASGTKLVPALTDETGPGKMAAILADPNTRDAHIDALVRFAAEIKADGLDLDYETFAFGDDRSTWESTRPHWVAFVDELASRLHDDGRTLTVTIPPIWGGAGDQPSGYWVYDHAAMTTTADQVRIMAYDYSVDSVGPIAPLSWVTDIVTTVGDTVAPDQRRKLVLGIPSYGTNWVTSTSGTCPDDVEGRLPVNSRSVHDLIERRDVTPTYDATTAEWSFSYSLTVTDSTTSCIQERSVVWVDAEGVAARVAAARQGGWGGVALWALGYDSDAVWTSLLASSGTIPTTTPVTE</sequence>
<dbReference type="InterPro" id="IPR001223">
    <property type="entry name" value="Glyco_hydro18_cat"/>
</dbReference>
<feature type="region of interest" description="Disordered" evidence="1">
    <location>
        <begin position="216"/>
        <end position="275"/>
    </location>
</feature>
<dbReference type="Gene3D" id="1.10.150.240">
    <property type="entry name" value="Putative phosphatase, domain 2"/>
    <property type="match status" value="1"/>
</dbReference>
<evidence type="ECO:0000256" key="1">
    <source>
        <dbReference type="SAM" id="MobiDB-lite"/>
    </source>
</evidence>
<dbReference type="GO" id="GO:0005975">
    <property type="term" value="P:carbohydrate metabolic process"/>
    <property type="evidence" value="ECO:0007669"/>
    <property type="project" value="InterPro"/>
</dbReference>
<dbReference type="PANTHER" id="PTHR46066">
    <property type="entry name" value="CHITINASE DOMAIN-CONTAINING PROTEIN 1 FAMILY MEMBER"/>
    <property type="match status" value="1"/>
</dbReference>
<dbReference type="InterPro" id="IPR006439">
    <property type="entry name" value="HAD-SF_hydro_IA"/>
</dbReference>
<dbReference type="SMART" id="SM00636">
    <property type="entry name" value="Glyco_18"/>
    <property type="match status" value="1"/>
</dbReference>
<dbReference type="SFLD" id="SFLDS00003">
    <property type="entry name" value="Haloacid_Dehalogenase"/>
    <property type="match status" value="1"/>
</dbReference>
<dbReference type="GO" id="GO:0008061">
    <property type="term" value="F:chitin binding"/>
    <property type="evidence" value="ECO:0007669"/>
    <property type="project" value="InterPro"/>
</dbReference>
<dbReference type="SFLD" id="SFLDG01129">
    <property type="entry name" value="C1.5:_HAD__Beta-PGM__Phosphata"/>
    <property type="match status" value="1"/>
</dbReference>
<gene>
    <name evidence="3" type="ORF">CSA55_05100</name>
</gene>
<proteinExistence type="predicted"/>
<dbReference type="Gene3D" id="3.40.50.1000">
    <property type="entry name" value="HAD superfamily/HAD-like"/>
    <property type="match status" value="1"/>
</dbReference>
<dbReference type="InterPro" id="IPR029070">
    <property type="entry name" value="Chitinase_insertion_sf"/>
</dbReference>
<evidence type="ECO:0000313" key="4">
    <source>
        <dbReference type="Proteomes" id="UP000230914"/>
    </source>
</evidence>
<dbReference type="NCBIfam" id="TIGR01509">
    <property type="entry name" value="HAD-SF-IA-v3"/>
    <property type="match status" value="1"/>
</dbReference>
<dbReference type="Pfam" id="PF00704">
    <property type="entry name" value="Glyco_hydro_18"/>
    <property type="match status" value="1"/>
</dbReference>
<dbReference type="InterPro" id="IPR036412">
    <property type="entry name" value="HAD-like_sf"/>
</dbReference>
<evidence type="ECO:0000313" key="3">
    <source>
        <dbReference type="EMBL" id="PIE31720.1"/>
    </source>
</evidence>
<dbReference type="InterPro" id="IPR023214">
    <property type="entry name" value="HAD_sf"/>
</dbReference>
<dbReference type="Pfam" id="PF00702">
    <property type="entry name" value="Hydrolase"/>
    <property type="match status" value="1"/>
</dbReference>
<dbReference type="Gene3D" id="3.20.20.80">
    <property type="entry name" value="Glycosidases"/>
    <property type="match status" value="1"/>
</dbReference>
<dbReference type="InterPro" id="IPR017853">
    <property type="entry name" value="GH"/>
</dbReference>
<dbReference type="SUPFAM" id="SSF56784">
    <property type="entry name" value="HAD-like"/>
    <property type="match status" value="1"/>
</dbReference>
<dbReference type="EMBL" id="PDSL01000068">
    <property type="protein sequence ID" value="PIE31720.1"/>
    <property type="molecule type" value="Genomic_DNA"/>
</dbReference>